<feature type="non-terminal residue" evidence="1">
    <location>
        <position position="1"/>
    </location>
</feature>
<evidence type="ECO:0000313" key="1">
    <source>
        <dbReference type="EMBL" id="GAH81891.1"/>
    </source>
</evidence>
<proteinExistence type="predicted"/>
<dbReference type="SUPFAM" id="SSF56801">
    <property type="entry name" value="Acetyl-CoA synthetase-like"/>
    <property type="match status" value="1"/>
</dbReference>
<reference evidence="1" key="1">
    <citation type="journal article" date="2014" name="Front. Microbiol.">
        <title>High frequency of phylogenetically diverse reductive dehalogenase-homologous genes in deep subseafloor sedimentary metagenomes.</title>
        <authorList>
            <person name="Kawai M."/>
            <person name="Futagami T."/>
            <person name="Toyoda A."/>
            <person name="Takaki Y."/>
            <person name="Nishi S."/>
            <person name="Hori S."/>
            <person name="Arai W."/>
            <person name="Tsubouchi T."/>
            <person name="Morono Y."/>
            <person name="Uchiyama I."/>
            <person name="Ito T."/>
            <person name="Fujiyama A."/>
            <person name="Inagaki F."/>
            <person name="Takami H."/>
        </authorList>
    </citation>
    <scope>NUCLEOTIDE SEQUENCE</scope>
    <source>
        <strain evidence="1">Expedition CK06-06</strain>
    </source>
</reference>
<accession>X1IHJ6</accession>
<name>X1IHJ6_9ZZZZ</name>
<gene>
    <name evidence="1" type="ORF">S03H2_57515</name>
</gene>
<dbReference type="EMBL" id="BARU01036871">
    <property type="protein sequence ID" value="GAH81891.1"/>
    <property type="molecule type" value="Genomic_DNA"/>
</dbReference>
<dbReference type="InterPro" id="IPR045851">
    <property type="entry name" value="AMP-bd_C_sf"/>
</dbReference>
<dbReference type="AlphaFoldDB" id="X1IHJ6"/>
<organism evidence="1">
    <name type="scientific">marine sediment metagenome</name>
    <dbReference type="NCBI Taxonomy" id="412755"/>
    <lineage>
        <taxon>unclassified sequences</taxon>
        <taxon>metagenomes</taxon>
        <taxon>ecological metagenomes</taxon>
    </lineage>
</organism>
<sequence length="60" mass="6525">AVVVAPGLSAAELAEQLRRRIDAVFMPRPLLFVDSLPRNDTGKLPHDSLRAIAATAMKRT</sequence>
<protein>
    <submittedName>
        <fullName evidence="1">Uncharacterized protein</fullName>
    </submittedName>
</protein>
<comment type="caution">
    <text evidence="1">The sequence shown here is derived from an EMBL/GenBank/DDBJ whole genome shotgun (WGS) entry which is preliminary data.</text>
</comment>
<dbReference type="Gene3D" id="3.30.300.30">
    <property type="match status" value="1"/>
</dbReference>